<evidence type="ECO:0000313" key="6">
    <source>
        <dbReference type="EMBL" id="CAG9336013.1"/>
    </source>
</evidence>
<keyword evidence="4" id="KW-0812">Transmembrane</keyword>
<dbReference type="AlphaFoldDB" id="A0AAU9KDA7"/>
<dbReference type="GO" id="GO:0012505">
    <property type="term" value="C:endomembrane system"/>
    <property type="evidence" value="ECO:0007669"/>
    <property type="project" value="UniProtKB-SubCell"/>
</dbReference>
<evidence type="ECO:0000256" key="2">
    <source>
        <dbReference type="ARBA" id="ARBA00022723"/>
    </source>
</evidence>
<dbReference type="PANTHER" id="PTHR24093">
    <property type="entry name" value="CATION TRANSPORTING ATPASE"/>
    <property type="match status" value="1"/>
</dbReference>
<evidence type="ECO:0000256" key="1">
    <source>
        <dbReference type="ARBA" id="ARBA00004127"/>
    </source>
</evidence>
<dbReference type="GO" id="GO:0005886">
    <property type="term" value="C:plasma membrane"/>
    <property type="evidence" value="ECO:0007669"/>
    <property type="project" value="TreeGrafter"/>
</dbReference>
<feature type="transmembrane region" description="Helical" evidence="4">
    <location>
        <begin position="12"/>
        <end position="31"/>
    </location>
</feature>
<keyword evidence="7" id="KW-1185">Reference proteome</keyword>
<name>A0AAU9KDA7_9CILI</name>
<dbReference type="EMBL" id="CAJZBQ010000063">
    <property type="protein sequence ID" value="CAG9336013.1"/>
    <property type="molecule type" value="Genomic_DNA"/>
</dbReference>
<dbReference type="InterPro" id="IPR006068">
    <property type="entry name" value="ATPase_P-typ_cation-transptr_C"/>
</dbReference>
<dbReference type="GO" id="GO:0005388">
    <property type="term" value="F:P-type calcium transporter activity"/>
    <property type="evidence" value="ECO:0007669"/>
    <property type="project" value="TreeGrafter"/>
</dbReference>
<feature type="transmembrane region" description="Helical" evidence="4">
    <location>
        <begin position="80"/>
        <end position="98"/>
    </location>
</feature>
<feature type="transmembrane region" description="Helical" evidence="4">
    <location>
        <begin position="154"/>
        <end position="177"/>
    </location>
</feature>
<gene>
    <name evidence="6" type="ORF">BSTOLATCC_MIC65320</name>
</gene>
<protein>
    <recommendedName>
        <fullName evidence="5">Cation-transporting P-type ATPase C-terminal domain-containing protein</fullName>
    </recommendedName>
</protein>
<dbReference type="SUPFAM" id="SSF81665">
    <property type="entry name" value="Calcium ATPase, transmembrane domain M"/>
    <property type="match status" value="1"/>
</dbReference>
<evidence type="ECO:0000259" key="5">
    <source>
        <dbReference type="Pfam" id="PF00689"/>
    </source>
</evidence>
<accession>A0AAU9KDA7</accession>
<keyword evidence="4" id="KW-1133">Transmembrane helix</keyword>
<reference evidence="6" key="1">
    <citation type="submission" date="2021-09" db="EMBL/GenBank/DDBJ databases">
        <authorList>
            <consortium name="AG Swart"/>
            <person name="Singh M."/>
            <person name="Singh A."/>
            <person name="Seah K."/>
            <person name="Emmerich C."/>
        </authorList>
    </citation>
    <scope>NUCLEOTIDE SEQUENCE</scope>
    <source>
        <strain evidence="6">ATCC30299</strain>
    </source>
</reference>
<keyword evidence="3" id="KW-0460">Magnesium</keyword>
<dbReference type="GO" id="GO:0046872">
    <property type="term" value="F:metal ion binding"/>
    <property type="evidence" value="ECO:0007669"/>
    <property type="project" value="UniProtKB-KW"/>
</dbReference>
<sequence length="188" mass="21989">MSDFIITPTMFKHIFGQATIQCAIIFAMMFAGENFIPEYGNGKSIYYNPSSEDYVKSGRDYNFKGDKDCYWLYNNTDIGPSRMVTFIFNVFVLFQLFNEINCRKLQDETCILSNITKNWLFVFIWFVIFWVQVIMVEAGGWAMGCHLDGFTVEQWFICIAWGLVPIVSRWLIILIPFKDKILVLLLRS</sequence>
<dbReference type="Gene3D" id="1.20.1110.10">
    <property type="entry name" value="Calcium-transporting ATPase, transmembrane domain"/>
    <property type="match status" value="1"/>
</dbReference>
<keyword evidence="2" id="KW-0479">Metal-binding</keyword>
<dbReference type="PANTHER" id="PTHR24093:SF369">
    <property type="entry name" value="CALCIUM-TRANSPORTING ATPASE"/>
    <property type="match status" value="1"/>
</dbReference>
<dbReference type="InterPro" id="IPR023298">
    <property type="entry name" value="ATPase_P-typ_TM_dom_sf"/>
</dbReference>
<comment type="caution">
    <text evidence="6">The sequence shown here is derived from an EMBL/GenBank/DDBJ whole genome shotgun (WGS) entry which is preliminary data.</text>
</comment>
<feature type="domain" description="Cation-transporting P-type ATPase C-terminal" evidence="5">
    <location>
        <begin position="3"/>
        <end position="171"/>
    </location>
</feature>
<evidence type="ECO:0000256" key="4">
    <source>
        <dbReference type="SAM" id="Phobius"/>
    </source>
</evidence>
<keyword evidence="4" id="KW-0472">Membrane</keyword>
<evidence type="ECO:0000313" key="7">
    <source>
        <dbReference type="Proteomes" id="UP001162131"/>
    </source>
</evidence>
<feature type="transmembrane region" description="Helical" evidence="4">
    <location>
        <begin position="119"/>
        <end position="142"/>
    </location>
</feature>
<evidence type="ECO:0000256" key="3">
    <source>
        <dbReference type="ARBA" id="ARBA00022842"/>
    </source>
</evidence>
<dbReference type="Pfam" id="PF00689">
    <property type="entry name" value="Cation_ATPase_C"/>
    <property type="match status" value="1"/>
</dbReference>
<organism evidence="6 7">
    <name type="scientific">Blepharisma stoltei</name>
    <dbReference type="NCBI Taxonomy" id="1481888"/>
    <lineage>
        <taxon>Eukaryota</taxon>
        <taxon>Sar</taxon>
        <taxon>Alveolata</taxon>
        <taxon>Ciliophora</taxon>
        <taxon>Postciliodesmatophora</taxon>
        <taxon>Heterotrichea</taxon>
        <taxon>Heterotrichida</taxon>
        <taxon>Blepharismidae</taxon>
        <taxon>Blepharisma</taxon>
    </lineage>
</organism>
<proteinExistence type="predicted"/>
<dbReference type="Proteomes" id="UP001162131">
    <property type="component" value="Unassembled WGS sequence"/>
</dbReference>
<comment type="subcellular location">
    <subcellularLocation>
        <location evidence="1">Endomembrane system</location>
        <topology evidence="1">Multi-pass membrane protein</topology>
    </subcellularLocation>
</comment>